<proteinExistence type="predicted"/>
<protein>
    <submittedName>
        <fullName evidence="5">AraC-like DNA-binding protein</fullName>
    </submittedName>
</protein>
<sequence>MDALSGLLAGPRARGAFMLRSILSPPWSVRVQDEAQLSIVALTLGTAWVIPEAGEPLRLRPGGVAIMRGPAPFTFADSPSTPVRVVVHPGPRRTARTGEYLRDVIDLGPRTWGNDTADDAAVMLIGKYQMTGEISRRLLRVLPSVLVLPRGPQGAAGLIELLAEEIAREEPGQQAVLDRLLDLLLVTTLRSWFAHSPAQAPTGYRALSDPVVGPALRDLHSDPARPWTVATLASRVGISRAALARRFTDLVGQPPMAYLTDWRLDLAADLLDEPEVTIDSAARQVGYSSASALSTAFKRDRGISPRQFRARSDSKK</sequence>
<reference evidence="5 6" key="1">
    <citation type="submission" date="2019-06" db="EMBL/GenBank/DDBJ databases">
        <title>Sequencing the genomes of 1000 actinobacteria strains.</title>
        <authorList>
            <person name="Klenk H.-P."/>
        </authorList>
    </citation>
    <scope>NUCLEOTIDE SEQUENCE [LARGE SCALE GENOMIC DNA]</scope>
    <source>
        <strain evidence="5 6">DSM 45015</strain>
    </source>
</reference>
<dbReference type="SUPFAM" id="SSF46689">
    <property type="entry name" value="Homeodomain-like"/>
    <property type="match status" value="2"/>
</dbReference>
<dbReference type="Pfam" id="PF12852">
    <property type="entry name" value="Cupin_6"/>
    <property type="match status" value="1"/>
</dbReference>
<dbReference type="OrthoDB" id="241790at2"/>
<gene>
    <name evidence="5" type="ORF">FHX37_1519</name>
</gene>
<dbReference type="InterPro" id="IPR050204">
    <property type="entry name" value="AraC_XylS_family_regulators"/>
</dbReference>
<dbReference type="PROSITE" id="PS01124">
    <property type="entry name" value="HTH_ARAC_FAMILY_2"/>
    <property type="match status" value="1"/>
</dbReference>
<keyword evidence="1" id="KW-0805">Transcription regulation</keyword>
<dbReference type="PANTHER" id="PTHR46796">
    <property type="entry name" value="HTH-TYPE TRANSCRIPTIONAL ACTIVATOR RHAS-RELATED"/>
    <property type="match status" value="1"/>
</dbReference>
<organism evidence="5 6">
    <name type="scientific">Haloactinospora alba</name>
    <dbReference type="NCBI Taxonomy" id="405555"/>
    <lineage>
        <taxon>Bacteria</taxon>
        <taxon>Bacillati</taxon>
        <taxon>Actinomycetota</taxon>
        <taxon>Actinomycetes</taxon>
        <taxon>Streptosporangiales</taxon>
        <taxon>Nocardiopsidaceae</taxon>
        <taxon>Haloactinospora</taxon>
    </lineage>
</organism>
<evidence type="ECO:0000313" key="5">
    <source>
        <dbReference type="EMBL" id="TQN31611.1"/>
    </source>
</evidence>
<evidence type="ECO:0000256" key="3">
    <source>
        <dbReference type="ARBA" id="ARBA00023163"/>
    </source>
</evidence>
<dbReference type="Proteomes" id="UP000317422">
    <property type="component" value="Unassembled WGS sequence"/>
</dbReference>
<keyword evidence="6" id="KW-1185">Reference proteome</keyword>
<evidence type="ECO:0000256" key="2">
    <source>
        <dbReference type="ARBA" id="ARBA00023125"/>
    </source>
</evidence>
<evidence type="ECO:0000256" key="1">
    <source>
        <dbReference type="ARBA" id="ARBA00023015"/>
    </source>
</evidence>
<dbReference type="GO" id="GO:0003700">
    <property type="term" value="F:DNA-binding transcription factor activity"/>
    <property type="evidence" value="ECO:0007669"/>
    <property type="project" value="InterPro"/>
</dbReference>
<evidence type="ECO:0000313" key="6">
    <source>
        <dbReference type="Proteomes" id="UP000317422"/>
    </source>
</evidence>
<dbReference type="InterPro" id="IPR009057">
    <property type="entry name" value="Homeodomain-like_sf"/>
</dbReference>
<dbReference type="RefSeq" id="WP_141923064.1">
    <property type="nucleotide sequence ID" value="NZ_VFQC01000001.1"/>
</dbReference>
<dbReference type="GO" id="GO:0043565">
    <property type="term" value="F:sequence-specific DNA binding"/>
    <property type="evidence" value="ECO:0007669"/>
    <property type="project" value="InterPro"/>
</dbReference>
<name>A0A543NIE7_9ACTN</name>
<dbReference type="SMART" id="SM00342">
    <property type="entry name" value="HTH_ARAC"/>
    <property type="match status" value="1"/>
</dbReference>
<dbReference type="InterPro" id="IPR018060">
    <property type="entry name" value="HTH_AraC"/>
</dbReference>
<keyword evidence="3" id="KW-0804">Transcription</keyword>
<dbReference type="PANTHER" id="PTHR46796:SF13">
    <property type="entry name" value="HTH-TYPE TRANSCRIPTIONAL ACTIVATOR RHAS"/>
    <property type="match status" value="1"/>
</dbReference>
<feature type="domain" description="HTH araC/xylS-type" evidence="4">
    <location>
        <begin position="213"/>
        <end position="311"/>
    </location>
</feature>
<dbReference type="EMBL" id="VFQC01000001">
    <property type="protein sequence ID" value="TQN31611.1"/>
    <property type="molecule type" value="Genomic_DNA"/>
</dbReference>
<keyword evidence="2 5" id="KW-0238">DNA-binding</keyword>
<dbReference type="PROSITE" id="PS00041">
    <property type="entry name" value="HTH_ARAC_FAMILY_1"/>
    <property type="match status" value="1"/>
</dbReference>
<comment type="caution">
    <text evidence="5">The sequence shown here is derived from an EMBL/GenBank/DDBJ whole genome shotgun (WGS) entry which is preliminary data.</text>
</comment>
<dbReference type="Pfam" id="PF12833">
    <property type="entry name" value="HTH_18"/>
    <property type="match status" value="1"/>
</dbReference>
<accession>A0A543NIE7</accession>
<dbReference type="AlphaFoldDB" id="A0A543NIE7"/>
<dbReference type="InterPro" id="IPR032783">
    <property type="entry name" value="AraC_lig"/>
</dbReference>
<evidence type="ECO:0000259" key="4">
    <source>
        <dbReference type="PROSITE" id="PS01124"/>
    </source>
</evidence>
<dbReference type="InterPro" id="IPR018062">
    <property type="entry name" value="HTH_AraC-typ_CS"/>
</dbReference>
<dbReference type="Gene3D" id="1.10.10.60">
    <property type="entry name" value="Homeodomain-like"/>
    <property type="match status" value="2"/>
</dbReference>